<dbReference type="EMBL" id="FOPY01000003">
    <property type="protein sequence ID" value="SFH35405.1"/>
    <property type="molecule type" value="Genomic_DNA"/>
</dbReference>
<keyword evidence="1" id="KW-0378">Hydrolase</keyword>
<dbReference type="InterPro" id="IPR022712">
    <property type="entry name" value="Beta_Casp"/>
</dbReference>
<dbReference type="Pfam" id="PF00753">
    <property type="entry name" value="Lactamase_B"/>
    <property type="match status" value="1"/>
</dbReference>
<name>A0A1I2ZCT4_9GAMM</name>
<accession>A0A1I2ZCT4</accession>
<dbReference type="SMART" id="SM00849">
    <property type="entry name" value="Lactamase_B"/>
    <property type="match status" value="1"/>
</dbReference>
<dbReference type="Proteomes" id="UP000199040">
    <property type="component" value="Unassembled WGS sequence"/>
</dbReference>
<evidence type="ECO:0000259" key="4">
    <source>
        <dbReference type="SMART" id="SM01027"/>
    </source>
</evidence>
<dbReference type="InterPro" id="IPR011108">
    <property type="entry name" value="RMMBL"/>
</dbReference>
<organism evidence="5 6">
    <name type="scientific">Modicisalibacter xianhensis</name>
    <dbReference type="NCBI Taxonomy" id="442341"/>
    <lineage>
        <taxon>Bacteria</taxon>
        <taxon>Pseudomonadati</taxon>
        <taxon>Pseudomonadota</taxon>
        <taxon>Gammaproteobacteria</taxon>
        <taxon>Oceanospirillales</taxon>
        <taxon>Halomonadaceae</taxon>
        <taxon>Modicisalibacter</taxon>
    </lineage>
</organism>
<dbReference type="GO" id="GO:0016787">
    <property type="term" value="F:hydrolase activity"/>
    <property type="evidence" value="ECO:0007669"/>
    <property type="project" value="UniProtKB-KW"/>
</dbReference>
<sequence length="494" mass="54694">MNAALGNSPAPSRSIDSAGVSISHHGGDEGVTGSCHRLQFAPDRALLVDCGLFQGQDADRLDSLTQHQVTFPVDDVLALIVTHVHIDHIGRLPYLLAAGYQGPILCSVPSARLLPLVIEDALKIGFTHDRALIERFLAEVEQRLVALEYATWHTVIDDARHRVRLRLQRAGHILGSAYVEIDTLDRASGARQRTVFSGDLGAPHAPLLPAPKSPYRADVLVLESTYGDRRHEDRTTRRARLKAAIDRALDNQGSVIIPAFSIGRTQELLYELESLIHQAVDESWRDLEIIVDSPLAARFTQVYRELKPWWDAEAHQRLRSGRHPLSFDNLYTVDSHAEHERTVDYLARTGRPAVVIAASGMATGGRVVNYLKRMLSDERHAVLFTGYQAAGTPGRDIQHYGPRGGWVELDGERITIRARVDTIGGYSAHADQHDLLNFVKRMRKPPREIRLVHGDSHAKQSLKAKIDAWAAEAGHALHVTIAGVANQDQAAKQE</sequence>
<dbReference type="Gene3D" id="3.60.15.10">
    <property type="entry name" value="Ribonuclease Z/Hydroxyacylglutathione hydrolase-like"/>
    <property type="match status" value="1"/>
</dbReference>
<dbReference type="AlphaFoldDB" id="A0A1I2ZCT4"/>
<dbReference type="PANTHER" id="PTHR11203">
    <property type="entry name" value="CLEAVAGE AND POLYADENYLATION SPECIFICITY FACTOR FAMILY MEMBER"/>
    <property type="match status" value="1"/>
</dbReference>
<dbReference type="Gene3D" id="3.40.50.10890">
    <property type="match status" value="1"/>
</dbReference>
<keyword evidence="6" id="KW-1185">Reference proteome</keyword>
<protein>
    <submittedName>
        <fullName evidence="5">Metallo-beta-lactamase family protein</fullName>
    </submittedName>
</protein>
<dbReference type="CDD" id="cd16295">
    <property type="entry name" value="TTHA0252-CPSF-like_MBL-fold"/>
    <property type="match status" value="1"/>
</dbReference>
<reference evidence="5 6" key="1">
    <citation type="submission" date="2016-10" db="EMBL/GenBank/DDBJ databases">
        <authorList>
            <person name="de Groot N.N."/>
        </authorList>
    </citation>
    <scope>NUCLEOTIDE SEQUENCE [LARGE SCALE GENOMIC DNA]</scope>
    <source>
        <strain evidence="5 6">CGMCC 1.6848</strain>
    </source>
</reference>
<dbReference type="InterPro" id="IPR036866">
    <property type="entry name" value="RibonucZ/Hydroxyglut_hydro"/>
</dbReference>
<dbReference type="STRING" id="442341.SAMN04487959_10336"/>
<evidence type="ECO:0000256" key="1">
    <source>
        <dbReference type="ARBA" id="ARBA00022801"/>
    </source>
</evidence>
<dbReference type="SUPFAM" id="SSF56281">
    <property type="entry name" value="Metallo-hydrolase/oxidoreductase"/>
    <property type="match status" value="1"/>
</dbReference>
<dbReference type="Pfam" id="PF10996">
    <property type="entry name" value="Beta-Casp"/>
    <property type="match status" value="1"/>
</dbReference>
<proteinExistence type="predicted"/>
<evidence type="ECO:0000313" key="5">
    <source>
        <dbReference type="EMBL" id="SFH35405.1"/>
    </source>
</evidence>
<feature type="domain" description="Beta-Casp" evidence="4">
    <location>
        <begin position="265"/>
        <end position="397"/>
    </location>
</feature>
<feature type="region of interest" description="Disordered" evidence="2">
    <location>
        <begin position="1"/>
        <end position="21"/>
    </location>
</feature>
<dbReference type="SMART" id="SM01027">
    <property type="entry name" value="Beta-Casp"/>
    <property type="match status" value="1"/>
</dbReference>
<evidence type="ECO:0000313" key="6">
    <source>
        <dbReference type="Proteomes" id="UP000199040"/>
    </source>
</evidence>
<dbReference type="GO" id="GO:0004521">
    <property type="term" value="F:RNA endonuclease activity"/>
    <property type="evidence" value="ECO:0007669"/>
    <property type="project" value="TreeGrafter"/>
</dbReference>
<gene>
    <name evidence="5" type="ORF">SAMN04487959_10336</name>
</gene>
<dbReference type="PANTHER" id="PTHR11203:SF37">
    <property type="entry name" value="INTEGRATOR COMPLEX SUBUNIT 11"/>
    <property type="match status" value="1"/>
</dbReference>
<evidence type="ECO:0000259" key="3">
    <source>
        <dbReference type="SMART" id="SM00849"/>
    </source>
</evidence>
<dbReference type="InterPro" id="IPR001279">
    <property type="entry name" value="Metallo-B-lactamas"/>
</dbReference>
<dbReference type="RefSeq" id="WP_092843780.1">
    <property type="nucleotide sequence ID" value="NZ_FOPY01000003.1"/>
</dbReference>
<evidence type="ECO:0000256" key="2">
    <source>
        <dbReference type="SAM" id="MobiDB-lite"/>
    </source>
</evidence>
<feature type="domain" description="Metallo-beta-lactamase" evidence="3">
    <location>
        <begin position="32"/>
        <end position="260"/>
    </location>
</feature>
<dbReference type="InterPro" id="IPR050698">
    <property type="entry name" value="MBL"/>
</dbReference>
<dbReference type="Pfam" id="PF07521">
    <property type="entry name" value="RMMBL"/>
    <property type="match status" value="1"/>
</dbReference>